<keyword evidence="1" id="KW-0812">Transmembrane</keyword>
<feature type="transmembrane region" description="Helical" evidence="1">
    <location>
        <begin position="122"/>
        <end position="144"/>
    </location>
</feature>
<feature type="transmembrane region" description="Helical" evidence="1">
    <location>
        <begin position="62"/>
        <end position="80"/>
    </location>
</feature>
<evidence type="ECO:0000313" key="2">
    <source>
        <dbReference type="EMBL" id="ATQ41720.1"/>
    </source>
</evidence>
<gene>
    <name evidence="2" type="ORF">CSW64_04500</name>
</gene>
<keyword evidence="1" id="KW-1133">Transmembrane helix</keyword>
<feature type="transmembrane region" description="Helical" evidence="1">
    <location>
        <begin position="6"/>
        <end position="25"/>
    </location>
</feature>
<keyword evidence="1" id="KW-0472">Membrane</keyword>
<feature type="transmembrane region" description="Helical" evidence="1">
    <location>
        <begin position="190"/>
        <end position="209"/>
    </location>
</feature>
<dbReference type="KEGG" id="cmb:CSW64_04500"/>
<evidence type="ECO:0000313" key="3">
    <source>
        <dbReference type="Proteomes" id="UP000228945"/>
    </source>
</evidence>
<feature type="transmembrane region" description="Helical" evidence="1">
    <location>
        <begin position="165"/>
        <end position="184"/>
    </location>
</feature>
<proteinExistence type="predicted"/>
<reference evidence="2 3" key="1">
    <citation type="submission" date="2017-10" db="EMBL/GenBank/DDBJ databases">
        <title>Genome sequence of Caulobacter mirabilis FWC38.</title>
        <authorList>
            <person name="Fiebig A."/>
            <person name="Crosson S."/>
        </authorList>
    </citation>
    <scope>NUCLEOTIDE SEQUENCE [LARGE SCALE GENOMIC DNA]</scope>
    <source>
        <strain evidence="2 3">FWC 38</strain>
    </source>
</reference>
<dbReference type="Proteomes" id="UP000228945">
    <property type="component" value="Chromosome"/>
</dbReference>
<name>A0A2D2AUN3_9CAUL</name>
<accession>A0A2D2AUN3</accession>
<organism evidence="2 3">
    <name type="scientific">Caulobacter mirabilis</name>
    <dbReference type="NCBI Taxonomy" id="69666"/>
    <lineage>
        <taxon>Bacteria</taxon>
        <taxon>Pseudomonadati</taxon>
        <taxon>Pseudomonadota</taxon>
        <taxon>Alphaproteobacteria</taxon>
        <taxon>Caulobacterales</taxon>
        <taxon>Caulobacteraceae</taxon>
        <taxon>Caulobacter</taxon>
    </lineage>
</organism>
<evidence type="ECO:0008006" key="4">
    <source>
        <dbReference type="Google" id="ProtNLM"/>
    </source>
</evidence>
<dbReference type="OrthoDB" id="5653727at2"/>
<feature type="transmembrane region" description="Helical" evidence="1">
    <location>
        <begin position="37"/>
        <end position="56"/>
    </location>
</feature>
<dbReference type="AlphaFoldDB" id="A0A2D2AUN3"/>
<dbReference type="RefSeq" id="WP_099620977.1">
    <property type="nucleotide sequence ID" value="NZ_CP024201.1"/>
</dbReference>
<dbReference type="EMBL" id="CP024201">
    <property type="protein sequence ID" value="ATQ41720.1"/>
    <property type="molecule type" value="Genomic_DNA"/>
</dbReference>
<protein>
    <recommendedName>
        <fullName evidence="4">DUF2306 domain-containing protein</fullName>
    </recommendedName>
</protein>
<sequence length="228" mass="23667">MSSLSILHAVLGAAGLVSGATAILAPKGQWLHRRAGAVFFFVMLGTASSGAGLAVLKGEANNAVAGTITAYLLLTGLMAVRQREGRAGFFELGAFLFSAGGAAIAFYFAVDAVRSGGAMLGGVPYVVFASIMSLAALLDLSVVLRQGVAGRQRIARHLWRMSLGFAAAVGSFFPGQIEIFPAAVQNVRPVILLFIPLFSVLGLMLFWLARVLFTNAFGPAAPARSPAP</sequence>
<feature type="transmembrane region" description="Helical" evidence="1">
    <location>
        <begin position="92"/>
        <end position="110"/>
    </location>
</feature>
<keyword evidence="3" id="KW-1185">Reference proteome</keyword>
<evidence type="ECO:0000256" key="1">
    <source>
        <dbReference type="SAM" id="Phobius"/>
    </source>
</evidence>